<evidence type="ECO:0000313" key="2">
    <source>
        <dbReference type="Proteomes" id="UP001162483"/>
    </source>
</evidence>
<evidence type="ECO:0008006" key="3">
    <source>
        <dbReference type="Google" id="ProtNLM"/>
    </source>
</evidence>
<dbReference type="Proteomes" id="UP001162483">
    <property type="component" value="Unassembled WGS sequence"/>
</dbReference>
<name>A0ABN9DWX5_9NEOB</name>
<protein>
    <recommendedName>
        <fullName evidence="3">Tc1-like transposase DDE domain-containing protein</fullName>
    </recommendedName>
</protein>
<gene>
    <name evidence="1" type="ORF">SPARVUS_LOCUS8523710</name>
</gene>
<comment type="caution">
    <text evidence="1">The sequence shown here is derived from an EMBL/GenBank/DDBJ whole genome shotgun (WGS) entry which is preliminary data.</text>
</comment>
<keyword evidence="2" id="KW-1185">Reference proteome</keyword>
<accession>A0ABN9DWX5</accession>
<evidence type="ECO:0000313" key="1">
    <source>
        <dbReference type="EMBL" id="CAI9576469.1"/>
    </source>
</evidence>
<dbReference type="EMBL" id="CATNWA010014832">
    <property type="protein sequence ID" value="CAI9576469.1"/>
    <property type="molecule type" value="Genomic_DNA"/>
</dbReference>
<proteinExistence type="predicted"/>
<feature type="non-terminal residue" evidence="1">
    <location>
        <position position="82"/>
    </location>
</feature>
<sequence>MVPTVKHDGGSVLLWGYTSAAGVEELHFINGILGRCALFLHDIDPKHTSKAIVAFLKNRVKVIQWQSMFPDLNPIEHLWGIV</sequence>
<dbReference type="Gene3D" id="3.30.420.10">
    <property type="entry name" value="Ribonuclease H-like superfamily/Ribonuclease H"/>
    <property type="match status" value="1"/>
</dbReference>
<reference evidence="1" key="1">
    <citation type="submission" date="2023-05" db="EMBL/GenBank/DDBJ databases">
        <authorList>
            <person name="Stuckert A."/>
        </authorList>
    </citation>
    <scope>NUCLEOTIDE SEQUENCE</scope>
</reference>
<dbReference type="InterPro" id="IPR036397">
    <property type="entry name" value="RNaseH_sf"/>
</dbReference>
<organism evidence="1 2">
    <name type="scientific">Staurois parvus</name>
    <dbReference type="NCBI Taxonomy" id="386267"/>
    <lineage>
        <taxon>Eukaryota</taxon>
        <taxon>Metazoa</taxon>
        <taxon>Chordata</taxon>
        <taxon>Craniata</taxon>
        <taxon>Vertebrata</taxon>
        <taxon>Euteleostomi</taxon>
        <taxon>Amphibia</taxon>
        <taxon>Batrachia</taxon>
        <taxon>Anura</taxon>
        <taxon>Neobatrachia</taxon>
        <taxon>Ranoidea</taxon>
        <taxon>Ranidae</taxon>
        <taxon>Staurois</taxon>
    </lineage>
</organism>